<evidence type="ECO:0000256" key="3">
    <source>
        <dbReference type="ARBA" id="ARBA00022729"/>
    </source>
</evidence>
<sequence length="117" mass="12870">MIYLQVLWKSDNFLVFGHIPASVIVIANNKFTGCIPTSIGKMGNTLEEVLFTNNGFSGCLPEEITLLNGTNVIDLSSNNLIGEGLEYLQQVETLEIANNMLRGYVPETVCGLRFIQS</sequence>
<dbReference type="AlphaFoldDB" id="A0ABD1UYK2"/>
<organism evidence="5 6">
    <name type="scientific">Forsythia ovata</name>
    <dbReference type="NCBI Taxonomy" id="205694"/>
    <lineage>
        <taxon>Eukaryota</taxon>
        <taxon>Viridiplantae</taxon>
        <taxon>Streptophyta</taxon>
        <taxon>Embryophyta</taxon>
        <taxon>Tracheophyta</taxon>
        <taxon>Spermatophyta</taxon>
        <taxon>Magnoliopsida</taxon>
        <taxon>eudicotyledons</taxon>
        <taxon>Gunneridae</taxon>
        <taxon>Pentapetalae</taxon>
        <taxon>asterids</taxon>
        <taxon>lamiids</taxon>
        <taxon>Lamiales</taxon>
        <taxon>Oleaceae</taxon>
        <taxon>Forsythieae</taxon>
        <taxon>Forsythia</taxon>
    </lineage>
</organism>
<comment type="caution">
    <text evidence="5">The sequence shown here is derived from an EMBL/GenBank/DDBJ whole genome shotgun (WGS) entry which is preliminary data.</text>
</comment>
<keyword evidence="3" id="KW-0732">Signal</keyword>
<evidence type="ECO:0000313" key="6">
    <source>
        <dbReference type="Proteomes" id="UP001604277"/>
    </source>
</evidence>
<evidence type="ECO:0000256" key="1">
    <source>
        <dbReference type="ARBA" id="ARBA00004613"/>
    </source>
</evidence>
<dbReference type="InterPro" id="IPR051582">
    <property type="entry name" value="LRR_extensin-like_regulator"/>
</dbReference>
<keyword evidence="2" id="KW-0964">Secreted</keyword>
<name>A0ABD1UYK2_9LAMI</name>
<dbReference type="InterPro" id="IPR032675">
    <property type="entry name" value="LRR_dom_sf"/>
</dbReference>
<dbReference type="PANTHER" id="PTHR32093">
    <property type="entry name" value="LEUCINE-RICH REPEAT EXTENSIN-LIKE PROTEIN 3-RELATED"/>
    <property type="match status" value="1"/>
</dbReference>
<reference evidence="6" key="1">
    <citation type="submission" date="2024-07" db="EMBL/GenBank/DDBJ databases">
        <title>Two chromosome-level genome assemblies of Korean endemic species Abeliophyllum distichum and Forsythia ovata (Oleaceae).</title>
        <authorList>
            <person name="Jang H."/>
        </authorList>
    </citation>
    <scope>NUCLEOTIDE SEQUENCE [LARGE SCALE GENOMIC DNA]</scope>
</reference>
<dbReference type="GO" id="GO:0005576">
    <property type="term" value="C:extracellular region"/>
    <property type="evidence" value="ECO:0007669"/>
    <property type="project" value="UniProtKB-SubCell"/>
</dbReference>
<keyword evidence="4" id="KW-0677">Repeat</keyword>
<evidence type="ECO:0000256" key="4">
    <source>
        <dbReference type="ARBA" id="ARBA00022737"/>
    </source>
</evidence>
<gene>
    <name evidence="5" type="ORF">Fot_22732</name>
</gene>
<evidence type="ECO:0000256" key="2">
    <source>
        <dbReference type="ARBA" id="ARBA00022525"/>
    </source>
</evidence>
<dbReference type="Proteomes" id="UP001604277">
    <property type="component" value="Unassembled WGS sequence"/>
</dbReference>
<protein>
    <submittedName>
        <fullName evidence="5">Leucine-rich repeat extensin-like protein 7</fullName>
    </submittedName>
</protein>
<accession>A0ABD1UYK2</accession>
<dbReference type="EMBL" id="JBFOLJ010000006">
    <property type="protein sequence ID" value="KAL2530131.1"/>
    <property type="molecule type" value="Genomic_DNA"/>
</dbReference>
<comment type="subcellular location">
    <subcellularLocation>
        <location evidence="1">Secreted</location>
    </subcellularLocation>
</comment>
<dbReference type="PANTHER" id="PTHR32093:SF124">
    <property type="entry name" value="POLLEN-SPECIFIC LEUCINE-RICH REPEAT EXTENSIN-LIKE PROTEIN 1"/>
    <property type="match status" value="1"/>
</dbReference>
<keyword evidence="6" id="KW-1185">Reference proteome</keyword>
<proteinExistence type="predicted"/>
<dbReference type="Gene3D" id="3.80.10.10">
    <property type="entry name" value="Ribonuclease Inhibitor"/>
    <property type="match status" value="1"/>
</dbReference>
<evidence type="ECO:0000313" key="5">
    <source>
        <dbReference type="EMBL" id="KAL2530131.1"/>
    </source>
</evidence>
<dbReference type="SUPFAM" id="SSF52058">
    <property type="entry name" value="L domain-like"/>
    <property type="match status" value="1"/>
</dbReference>